<keyword evidence="1" id="KW-0472">Membrane</keyword>
<reference evidence="2 3" key="1">
    <citation type="submission" date="2016-07" db="EMBL/GenBank/DDBJ databases">
        <title>Caryophanon tenue genome sequencing.</title>
        <authorList>
            <person name="Verma A."/>
            <person name="Pal Y."/>
            <person name="Krishnamurthi S."/>
        </authorList>
    </citation>
    <scope>NUCLEOTIDE SEQUENCE [LARGE SCALE GENOMIC DNA]</scope>
    <source>
        <strain evidence="2 3">DSM 14152</strain>
    </source>
</reference>
<dbReference type="OrthoDB" id="154912at2"/>
<accession>A0A1C0Y6Z2</accession>
<organism evidence="2 3">
    <name type="scientific">Caryophanon tenue</name>
    <dbReference type="NCBI Taxonomy" id="33978"/>
    <lineage>
        <taxon>Bacteria</taxon>
        <taxon>Bacillati</taxon>
        <taxon>Bacillota</taxon>
        <taxon>Bacilli</taxon>
        <taxon>Bacillales</taxon>
        <taxon>Caryophanaceae</taxon>
        <taxon>Caryophanon</taxon>
    </lineage>
</organism>
<dbReference type="AlphaFoldDB" id="A0A1C0Y6Z2"/>
<feature type="transmembrane region" description="Helical" evidence="1">
    <location>
        <begin position="101"/>
        <end position="125"/>
    </location>
</feature>
<protein>
    <recommendedName>
        <fullName evidence="4">YitT family protein</fullName>
    </recommendedName>
</protein>
<feature type="transmembrane region" description="Helical" evidence="1">
    <location>
        <begin position="7"/>
        <end position="26"/>
    </location>
</feature>
<keyword evidence="3" id="KW-1185">Reference proteome</keyword>
<proteinExistence type="predicted"/>
<name>A0A1C0Y6Z2_9BACL</name>
<sequence length="208" mass="22573">MSTNGLRWIFFMGGLMILALGVTLTIKGSMLGVGSWDVLHIGLANYGLTIGTWAIVTGVIVLVIGIYFNKEMPKFGTWINMFSVGLFIDLFNWLLPDVEGLFLQTCMFVLGILLLGFGCGMYIVANFGAGPRDSLMILLTQRLGWSVTKARTVMEVSVAIVGFTIGGPVGIGTVFMAIGLGPIVAKSLQMNEKLFNVLSKEQYIVQPH</sequence>
<dbReference type="Proteomes" id="UP000093199">
    <property type="component" value="Unassembled WGS sequence"/>
</dbReference>
<dbReference type="PANTHER" id="PTHR40078">
    <property type="entry name" value="INTEGRAL MEMBRANE PROTEIN-RELATED"/>
    <property type="match status" value="1"/>
</dbReference>
<comment type="caution">
    <text evidence="2">The sequence shown here is derived from an EMBL/GenBank/DDBJ whole genome shotgun (WGS) entry which is preliminary data.</text>
</comment>
<dbReference type="InterPro" id="IPR038750">
    <property type="entry name" value="YczE/YyaS-like"/>
</dbReference>
<evidence type="ECO:0000313" key="3">
    <source>
        <dbReference type="Proteomes" id="UP000093199"/>
    </source>
</evidence>
<keyword evidence="1" id="KW-0812">Transmembrane</keyword>
<dbReference type="PANTHER" id="PTHR40078:SF1">
    <property type="entry name" value="INTEGRAL MEMBRANE PROTEIN"/>
    <property type="match status" value="1"/>
</dbReference>
<feature type="transmembrane region" description="Helical" evidence="1">
    <location>
        <begin position="75"/>
        <end position="95"/>
    </location>
</feature>
<gene>
    <name evidence="2" type="ORF">A6M13_05805</name>
</gene>
<dbReference type="RefSeq" id="WP_066547629.1">
    <property type="nucleotide sequence ID" value="NZ_MASJ01000039.1"/>
</dbReference>
<keyword evidence="1" id="KW-1133">Transmembrane helix</keyword>
<feature type="transmembrane region" description="Helical" evidence="1">
    <location>
        <begin position="158"/>
        <end position="185"/>
    </location>
</feature>
<evidence type="ECO:0008006" key="4">
    <source>
        <dbReference type="Google" id="ProtNLM"/>
    </source>
</evidence>
<dbReference type="Pfam" id="PF19700">
    <property type="entry name" value="DUF6198"/>
    <property type="match status" value="1"/>
</dbReference>
<dbReference type="STRING" id="33978.A6M13_05805"/>
<evidence type="ECO:0000313" key="2">
    <source>
        <dbReference type="EMBL" id="OCS82914.1"/>
    </source>
</evidence>
<evidence type="ECO:0000256" key="1">
    <source>
        <dbReference type="SAM" id="Phobius"/>
    </source>
</evidence>
<feature type="transmembrane region" description="Helical" evidence="1">
    <location>
        <begin position="46"/>
        <end position="68"/>
    </location>
</feature>
<dbReference type="EMBL" id="MASJ01000039">
    <property type="protein sequence ID" value="OCS82914.1"/>
    <property type="molecule type" value="Genomic_DNA"/>
</dbReference>